<dbReference type="Pfam" id="PF17200">
    <property type="entry name" value="sCache_2"/>
    <property type="match status" value="1"/>
</dbReference>
<keyword evidence="8" id="KW-0807">Transducer</keyword>
<dbReference type="PROSITE" id="PS50111">
    <property type="entry name" value="CHEMOTAXIS_TRANSDUC_2"/>
    <property type="match status" value="1"/>
</dbReference>
<dbReference type="InterPro" id="IPR003660">
    <property type="entry name" value="HAMP_dom"/>
</dbReference>
<dbReference type="SMART" id="SM00283">
    <property type="entry name" value="MA"/>
    <property type="match status" value="1"/>
</dbReference>
<dbReference type="GO" id="GO:0004888">
    <property type="term" value="F:transmembrane signaling receptor activity"/>
    <property type="evidence" value="ECO:0007669"/>
    <property type="project" value="InterPro"/>
</dbReference>
<evidence type="ECO:0000256" key="2">
    <source>
        <dbReference type="ARBA" id="ARBA00022475"/>
    </source>
</evidence>
<feature type="region of interest" description="Disordered" evidence="9">
    <location>
        <begin position="327"/>
        <end position="350"/>
    </location>
</feature>
<dbReference type="SMART" id="SM00304">
    <property type="entry name" value="HAMP"/>
    <property type="match status" value="1"/>
</dbReference>
<keyword evidence="14" id="KW-1185">Reference proteome</keyword>
<keyword evidence="2" id="KW-1003">Cell membrane</keyword>
<feature type="domain" description="HAMP" evidence="12">
    <location>
        <begin position="229"/>
        <end position="281"/>
    </location>
</feature>
<comment type="caution">
    <text evidence="13">The sequence shown here is derived from an EMBL/GenBank/DDBJ whole genome shotgun (WGS) entry which is preliminary data.</text>
</comment>
<gene>
    <name evidence="13" type="ORF">FOZ76_07285</name>
</gene>
<keyword evidence="3" id="KW-0488">Methylation</keyword>
<feature type="domain" description="Methyl-accepting transducer" evidence="11">
    <location>
        <begin position="286"/>
        <end position="515"/>
    </location>
</feature>
<name>A0A556AW66_9BURK</name>
<dbReference type="InterPro" id="IPR004090">
    <property type="entry name" value="Chemotax_Me-accpt_rcpt"/>
</dbReference>
<evidence type="ECO:0000313" key="13">
    <source>
        <dbReference type="EMBL" id="TSH97177.1"/>
    </source>
</evidence>
<dbReference type="PANTHER" id="PTHR43531:SF14">
    <property type="entry name" value="METHYL-ACCEPTING CHEMOTAXIS PROTEIN I-RELATED"/>
    <property type="match status" value="1"/>
</dbReference>
<dbReference type="Gene3D" id="1.10.287.950">
    <property type="entry name" value="Methyl-accepting chemotaxis protein"/>
    <property type="match status" value="1"/>
</dbReference>
<feature type="transmembrane region" description="Helical" evidence="10">
    <location>
        <begin position="30"/>
        <end position="50"/>
    </location>
</feature>
<dbReference type="EMBL" id="VLTJ01000011">
    <property type="protein sequence ID" value="TSH97177.1"/>
    <property type="molecule type" value="Genomic_DNA"/>
</dbReference>
<evidence type="ECO:0000259" key="12">
    <source>
        <dbReference type="PROSITE" id="PS50885"/>
    </source>
</evidence>
<evidence type="ECO:0000256" key="7">
    <source>
        <dbReference type="ARBA" id="ARBA00029447"/>
    </source>
</evidence>
<evidence type="ECO:0000313" key="14">
    <source>
        <dbReference type="Proteomes" id="UP000318405"/>
    </source>
</evidence>
<comment type="subcellular location">
    <subcellularLocation>
        <location evidence="1">Cell membrane</location>
        <topology evidence="1">Multi-pass membrane protein</topology>
    </subcellularLocation>
</comment>
<dbReference type="SMART" id="SM01049">
    <property type="entry name" value="Cache_2"/>
    <property type="match status" value="1"/>
</dbReference>
<evidence type="ECO:0000256" key="8">
    <source>
        <dbReference type="PROSITE-ProRule" id="PRU00284"/>
    </source>
</evidence>
<dbReference type="CDD" id="cd11386">
    <property type="entry name" value="MCP_signal"/>
    <property type="match status" value="1"/>
</dbReference>
<evidence type="ECO:0000256" key="10">
    <source>
        <dbReference type="SAM" id="Phobius"/>
    </source>
</evidence>
<evidence type="ECO:0000256" key="4">
    <source>
        <dbReference type="ARBA" id="ARBA00022692"/>
    </source>
</evidence>
<accession>A0A556AW66</accession>
<proteinExistence type="inferred from homology"/>
<reference evidence="13 14" key="1">
    <citation type="submission" date="2019-07" db="EMBL/GenBank/DDBJ databases">
        <title>Qingshengfaniella alkalisoli gen. nov., sp. nov., isolated from saline soil.</title>
        <authorList>
            <person name="Xu L."/>
            <person name="Huang X.-X."/>
            <person name="Sun J.-Q."/>
        </authorList>
    </citation>
    <scope>NUCLEOTIDE SEQUENCE [LARGE SCALE GENOMIC DNA]</scope>
    <source>
        <strain evidence="13 14">DSM 27279</strain>
    </source>
</reference>
<evidence type="ECO:0000256" key="6">
    <source>
        <dbReference type="ARBA" id="ARBA00023136"/>
    </source>
</evidence>
<dbReference type="PRINTS" id="PR00260">
    <property type="entry name" value="CHEMTRNSDUCR"/>
</dbReference>
<keyword evidence="6 10" id="KW-0472">Membrane</keyword>
<evidence type="ECO:0000256" key="9">
    <source>
        <dbReference type="SAM" id="MobiDB-lite"/>
    </source>
</evidence>
<dbReference type="SUPFAM" id="SSF58104">
    <property type="entry name" value="Methyl-accepting chemotaxis protein (MCP) signaling domain"/>
    <property type="match status" value="1"/>
</dbReference>
<dbReference type="AlphaFoldDB" id="A0A556AW66"/>
<dbReference type="PROSITE" id="PS50885">
    <property type="entry name" value="HAMP"/>
    <property type="match status" value="1"/>
</dbReference>
<comment type="similarity">
    <text evidence="7">Belongs to the methyl-accepting chemotaxis (MCP) protein family.</text>
</comment>
<evidence type="ECO:0000256" key="1">
    <source>
        <dbReference type="ARBA" id="ARBA00004651"/>
    </source>
</evidence>
<dbReference type="PANTHER" id="PTHR43531">
    <property type="entry name" value="PROTEIN ICFG"/>
    <property type="match status" value="1"/>
</dbReference>
<dbReference type="GO" id="GO:0005886">
    <property type="term" value="C:plasma membrane"/>
    <property type="evidence" value="ECO:0007669"/>
    <property type="project" value="UniProtKB-SubCell"/>
</dbReference>
<feature type="transmembrane region" description="Helical" evidence="10">
    <location>
        <begin position="206"/>
        <end position="228"/>
    </location>
</feature>
<dbReference type="FunFam" id="1.10.287.950:FF:000001">
    <property type="entry name" value="Methyl-accepting chemotaxis sensory transducer"/>
    <property type="match status" value="1"/>
</dbReference>
<keyword evidence="4 10" id="KW-0812">Transmembrane</keyword>
<evidence type="ECO:0000259" key="11">
    <source>
        <dbReference type="PROSITE" id="PS50111"/>
    </source>
</evidence>
<sequence length="539" mass="59234">MDHPQRFVRHGLLAPGVKLFRNLRFRAKTGLISVAIMVPLLGLLVWQLGARHQDAVQGRMDALRYNVEVAHGVLAWAHGQQAAAGLSREDAQQLARRAIAGLRYDDVEYFWINDMQVRMVMHPIQPDLDGTSVAGVRDPNGLYPFREFVETARRDGAGFVAYQWPKPGLTDPVDKISFVKGFEPWGWVIGSGVYVDDLRTLALRRIGLSAGVVLVALLVAGYLLWSFYRVMEGGLAEMRRHLLAMREGDLTTSPRPLGTDETAQLMFDLRSMQEALRDMVRQVRRSSDDIVHSSSEVAAGTMALSNRTEQTAANLQETAASMEQINSTVRSTSDNTAESADVARRNASAAEDGERIMRDVVTTMDGIRTSSSRISEIINTIDSIAFQTNILALNAAVEAARTGEQGRGFAVVATEVRMLAQRTASAADEIKRLIETSVEQVRAGTAIVHTASQTIEDIRLSSQRVDRLLGEIAVGAREQSAGVDQVGRAVQALDRMTQENAAMVEQTASATTAMRDQARRLAGEVARFRLPDREILPQS</sequence>
<feature type="compositionally biased region" description="Polar residues" evidence="9">
    <location>
        <begin position="327"/>
        <end position="338"/>
    </location>
</feature>
<dbReference type="OrthoDB" id="9806477at2"/>
<dbReference type="Gene3D" id="3.30.450.20">
    <property type="entry name" value="PAS domain"/>
    <property type="match status" value="1"/>
</dbReference>
<dbReference type="GO" id="GO:0007165">
    <property type="term" value="P:signal transduction"/>
    <property type="evidence" value="ECO:0007669"/>
    <property type="project" value="UniProtKB-KW"/>
</dbReference>
<dbReference type="InterPro" id="IPR033480">
    <property type="entry name" value="sCache_2"/>
</dbReference>
<protein>
    <submittedName>
        <fullName evidence="13">HAMP domain-containing protein</fullName>
    </submittedName>
</protein>
<dbReference type="Pfam" id="PF00015">
    <property type="entry name" value="MCPsignal"/>
    <property type="match status" value="1"/>
</dbReference>
<dbReference type="InterPro" id="IPR004089">
    <property type="entry name" value="MCPsignal_dom"/>
</dbReference>
<evidence type="ECO:0000256" key="5">
    <source>
        <dbReference type="ARBA" id="ARBA00022989"/>
    </source>
</evidence>
<keyword evidence="5 10" id="KW-1133">Transmembrane helix</keyword>
<organism evidence="13 14">
    <name type="scientific">Verticiella sediminum</name>
    <dbReference type="NCBI Taxonomy" id="1247510"/>
    <lineage>
        <taxon>Bacteria</taxon>
        <taxon>Pseudomonadati</taxon>
        <taxon>Pseudomonadota</taxon>
        <taxon>Betaproteobacteria</taxon>
        <taxon>Burkholderiales</taxon>
        <taxon>Alcaligenaceae</taxon>
        <taxon>Verticiella</taxon>
    </lineage>
</organism>
<dbReference type="Proteomes" id="UP000318405">
    <property type="component" value="Unassembled WGS sequence"/>
</dbReference>
<dbReference type="InterPro" id="IPR051310">
    <property type="entry name" value="MCP_chemotaxis"/>
</dbReference>
<evidence type="ECO:0000256" key="3">
    <source>
        <dbReference type="ARBA" id="ARBA00022481"/>
    </source>
</evidence>
<dbReference type="GO" id="GO:0006935">
    <property type="term" value="P:chemotaxis"/>
    <property type="evidence" value="ECO:0007669"/>
    <property type="project" value="InterPro"/>
</dbReference>